<dbReference type="Proteomes" id="UP000736787">
    <property type="component" value="Unassembled WGS sequence"/>
</dbReference>
<dbReference type="AlphaFoldDB" id="A0A8T1E0B7"/>
<proteinExistence type="predicted"/>
<evidence type="ECO:0000313" key="1">
    <source>
        <dbReference type="EMBL" id="KAG2947517.1"/>
    </source>
</evidence>
<organism evidence="1 2">
    <name type="scientific">Phytophthora cactorum</name>
    <dbReference type="NCBI Taxonomy" id="29920"/>
    <lineage>
        <taxon>Eukaryota</taxon>
        <taxon>Sar</taxon>
        <taxon>Stramenopiles</taxon>
        <taxon>Oomycota</taxon>
        <taxon>Peronosporomycetes</taxon>
        <taxon>Peronosporales</taxon>
        <taxon>Peronosporaceae</taxon>
        <taxon>Phytophthora</taxon>
    </lineage>
</organism>
<reference evidence="1" key="1">
    <citation type="submission" date="2018-10" db="EMBL/GenBank/DDBJ databases">
        <title>Effector identification in a new, highly contiguous assembly of the strawberry crown rot pathogen Phytophthora cactorum.</title>
        <authorList>
            <person name="Armitage A.D."/>
            <person name="Nellist C.F."/>
            <person name="Bates H."/>
            <person name="Vickerstaff R.J."/>
            <person name="Harrison R.J."/>
        </authorList>
    </citation>
    <scope>NUCLEOTIDE SEQUENCE</scope>
    <source>
        <strain evidence="1">4040</strain>
    </source>
</reference>
<gene>
    <name evidence="1" type="ORF">PC117_g6757</name>
</gene>
<protein>
    <submittedName>
        <fullName evidence="1">Uncharacterized protein</fullName>
    </submittedName>
</protein>
<name>A0A8T1E0B7_9STRA</name>
<evidence type="ECO:0000313" key="2">
    <source>
        <dbReference type="Proteomes" id="UP000736787"/>
    </source>
</evidence>
<sequence length="76" mass="8930">MLEESEEATVAMFFAIGAFNEGTSRRQEHTKRFFQAIHGRQNRYLFRDHIPMDVDAFDQLFELCKPFISDTVQDAQ</sequence>
<dbReference type="EMBL" id="RCMK01000131">
    <property type="protein sequence ID" value="KAG2947517.1"/>
    <property type="molecule type" value="Genomic_DNA"/>
</dbReference>
<accession>A0A8T1E0B7</accession>
<comment type="caution">
    <text evidence="1">The sequence shown here is derived from an EMBL/GenBank/DDBJ whole genome shotgun (WGS) entry which is preliminary data.</text>
</comment>